<dbReference type="Proteomes" id="UP000761534">
    <property type="component" value="Unassembled WGS sequence"/>
</dbReference>
<feature type="transmembrane region" description="Helical" evidence="12">
    <location>
        <begin position="108"/>
        <end position="126"/>
    </location>
</feature>
<evidence type="ECO:0000259" key="13">
    <source>
        <dbReference type="PROSITE" id="PS50939"/>
    </source>
</evidence>
<sequence>MTERVQDTAPLLGGGAGEPGVEKHSRQLAKEVLSNLYDTKSAILGQAGLLVSVIYIYYHILQNPIILFSGHPIFNLAGIFILGEFILLVQPNPKSGEHKTFSGQLHGILNTLSTVSFGLGFFYIFYNKSIHGAQHITTWHATFGITTYSLLLLNMLLGVAQFWVPNLIFGSVNNGKRAYKYHRLLGYLTFLMLTLTVWLAIASDYNVNILHLKSYFLIPSLGLFLTVLFFRLQLHKVKFW</sequence>
<feature type="transmembrane region" description="Helical" evidence="12">
    <location>
        <begin position="65"/>
        <end position="88"/>
    </location>
</feature>
<keyword evidence="3" id="KW-0813">Transport</keyword>
<evidence type="ECO:0000256" key="9">
    <source>
        <dbReference type="ARBA" id="ARBA00023004"/>
    </source>
</evidence>
<dbReference type="InterPro" id="IPR045150">
    <property type="entry name" value="CYB561D1/2"/>
</dbReference>
<accession>A0A642VDQ7</accession>
<gene>
    <name evidence="14" type="ORF">TRICI_000305</name>
</gene>
<feature type="transmembrane region" description="Helical" evidence="12">
    <location>
        <begin position="138"/>
        <end position="164"/>
    </location>
</feature>
<dbReference type="GO" id="GO:0046872">
    <property type="term" value="F:metal ion binding"/>
    <property type="evidence" value="ECO:0007669"/>
    <property type="project" value="UniProtKB-KW"/>
</dbReference>
<evidence type="ECO:0000256" key="8">
    <source>
        <dbReference type="ARBA" id="ARBA00022989"/>
    </source>
</evidence>
<evidence type="ECO:0000313" key="14">
    <source>
        <dbReference type="EMBL" id="KAA8917522.1"/>
    </source>
</evidence>
<evidence type="ECO:0000256" key="12">
    <source>
        <dbReference type="SAM" id="Phobius"/>
    </source>
</evidence>
<keyword evidence="10 12" id="KW-0472">Membrane</keyword>
<feature type="transmembrane region" description="Helical" evidence="12">
    <location>
        <begin position="184"/>
        <end position="202"/>
    </location>
</feature>
<keyword evidence="5 12" id="KW-0812">Transmembrane</keyword>
<comment type="caution">
    <text evidence="14">The sequence shown here is derived from an EMBL/GenBank/DDBJ whole genome shotgun (WGS) entry which is preliminary data.</text>
</comment>
<comment type="cofactor">
    <cofactor evidence="1">
        <name>heme b</name>
        <dbReference type="ChEBI" id="CHEBI:60344"/>
    </cofactor>
</comment>
<dbReference type="CDD" id="cd08761">
    <property type="entry name" value="Cyt_b561_CYB561D2_like"/>
    <property type="match status" value="1"/>
</dbReference>
<feature type="transmembrane region" description="Helical" evidence="12">
    <location>
        <begin position="41"/>
        <end position="58"/>
    </location>
</feature>
<dbReference type="InterPro" id="IPR006593">
    <property type="entry name" value="Cyt_b561/ferric_Rdtase_TM"/>
</dbReference>
<name>A0A642VDQ7_9ASCO</name>
<dbReference type="SMART" id="SM00665">
    <property type="entry name" value="B561"/>
    <property type="match status" value="1"/>
</dbReference>
<keyword evidence="9" id="KW-0408">Iron</keyword>
<keyword evidence="8 12" id="KW-1133">Transmembrane helix</keyword>
<evidence type="ECO:0000256" key="1">
    <source>
        <dbReference type="ARBA" id="ARBA00001970"/>
    </source>
</evidence>
<dbReference type="Gene3D" id="1.20.120.1770">
    <property type="match status" value="1"/>
</dbReference>
<evidence type="ECO:0000256" key="2">
    <source>
        <dbReference type="ARBA" id="ARBA00004141"/>
    </source>
</evidence>
<evidence type="ECO:0000256" key="6">
    <source>
        <dbReference type="ARBA" id="ARBA00022723"/>
    </source>
</evidence>
<dbReference type="GO" id="GO:0140575">
    <property type="term" value="F:transmembrane monodehydroascorbate reductase activity"/>
    <property type="evidence" value="ECO:0007669"/>
    <property type="project" value="InterPro"/>
</dbReference>
<evidence type="ECO:0000256" key="10">
    <source>
        <dbReference type="ARBA" id="ARBA00023136"/>
    </source>
</evidence>
<protein>
    <recommendedName>
        <fullName evidence="13">Cytochrome b561 domain-containing protein</fullName>
    </recommendedName>
</protein>
<evidence type="ECO:0000256" key="11">
    <source>
        <dbReference type="SAM" id="MobiDB-lite"/>
    </source>
</evidence>
<feature type="domain" description="Cytochrome b561" evidence="13">
    <location>
        <begin position="33"/>
        <end position="237"/>
    </location>
</feature>
<organism evidence="14 15">
    <name type="scientific">Trichomonascus ciferrii</name>
    <dbReference type="NCBI Taxonomy" id="44093"/>
    <lineage>
        <taxon>Eukaryota</taxon>
        <taxon>Fungi</taxon>
        <taxon>Dikarya</taxon>
        <taxon>Ascomycota</taxon>
        <taxon>Saccharomycotina</taxon>
        <taxon>Dipodascomycetes</taxon>
        <taxon>Dipodascales</taxon>
        <taxon>Trichomonascaceae</taxon>
        <taxon>Trichomonascus</taxon>
        <taxon>Trichomonascus ciferrii complex</taxon>
    </lineage>
</organism>
<evidence type="ECO:0000256" key="5">
    <source>
        <dbReference type="ARBA" id="ARBA00022692"/>
    </source>
</evidence>
<feature type="region of interest" description="Disordered" evidence="11">
    <location>
        <begin position="1"/>
        <end position="22"/>
    </location>
</feature>
<reference evidence="14" key="1">
    <citation type="journal article" date="2019" name="G3 (Bethesda)">
        <title>Genome Assemblies of Two Rare Opportunistic Yeast Pathogens: Diutina rugosa (syn. Candida rugosa) and Trichomonascus ciferrii (syn. Candida ciferrii).</title>
        <authorList>
            <person name="Mixao V."/>
            <person name="Saus E."/>
            <person name="Hansen A.P."/>
            <person name="Lass-Florl C."/>
            <person name="Gabaldon T."/>
        </authorList>
    </citation>
    <scope>NUCLEOTIDE SEQUENCE</scope>
    <source>
        <strain evidence="14">CBS 4856</strain>
    </source>
</reference>
<evidence type="ECO:0000256" key="4">
    <source>
        <dbReference type="ARBA" id="ARBA00022617"/>
    </source>
</evidence>
<dbReference type="GO" id="GO:0016020">
    <property type="term" value="C:membrane"/>
    <property type="evidence" value="ECO:0007669"/>
    <property type="project" value="UniProtKB-SubCell"/>
</dbReference>
<evidence type="ECO:0000256" key="3">
    <source>
        <dbReference type="ARBA" id="ARBA00022448"/>
    </source>
</evidence>
<comment type="subcellular location">
    <subcellularLocation>
        <location evidence="2">Membrane</location>
        <topology evidence="2">Multi-pass membrane protein</topology>
    </subcellularLocation>
</comment>
<keyword evidence="6" id="KW-0479">Metal-binding</keyword>
<dbReference type="EMBL" id="SWFS01000028">
    <property type="protein sequence ID" value="KAA8917522.1"/>
    <property type="molecule type" value="Genomic_DNA"/>
</dbReference>
<evidence type="ECO:0000256" key="7">
    <source>
        <dbReference type="ARBA" id="ARBA00022982"/>
    </source>
</evidence>
<keyword evidence="7" id="KW-0249">Electron transport</keyword>
<dbReference type="PROSITE" id="PS50939">
    <property type="entry name" value="CYTOCHROME_B561"/>
    <property type="match status" value="1"/>
</dbReference>
<evidence type="ECO:0000313" key="15">
    <source>
        <dbReference type="Proteomes" id="UP000761534"/>
    </source>
</evidence>
<dbReference type="AlphaFoldDB" id="A0A642VDQ7"/>
<dbReference type="Pfam" id="PF03188">
    <property type="entry name" value="Cytochrom_B561"/>
    <property type="match status" value="1"/>
</dbReference>
<dbReference type="VEuPathDB" id="FungiDB:TRICI_000305"/>
<dbReference type="PANTHER" id="PTHR15422">
    <property type="entry name" value="OS05G0565100 PROTEIN"/>
    <property type="match status" value="1"/>
</dbReference>
<proteinExistence type="predicted"/>
<dbReference type="PANTHER" id="PTHR15422:SF45">
    <property type="entry name" value="CYTOCHROME B561 DOMAIN-CONTAINING PROTEIN"/>
    <property type="match status" value="1"/>
</dbReference>
<dbReference type="OrthoDB" id="432881at2759"/>
<feature type="transmembrane region" description="Helical" evidence="12">
    <location>
        <begin position="214"/>
        <end position="234"/>
    </location>
</feature>
<keyword evidence="15" id="KW-1185">Reference proteome</keyword>
<keyword evidence="4" id="KW-0349">Heme</keyword>